<sequence length="154" mass="17358">MSNSNKPVNEKSVLDRLFAASEEASIPKKRVTIDRIDLSFLMSGLREGEIEKLEKRFTNVKRVRGEEKHDLDTKRFNRALVAAATKAIGGEENMKWDHPDMLSRFKASGAEQVVKRVLLAGEINQLADVVLDLSGYYDSASEDEDIKNFSPDEE</sequence>
<dbReference type="RefSeq" id="WP_115894499.1">
    <property type="nucleotide sequence ID" value="NZ_QTLC01000048.1"/>
</dbReference>
<evidence type="ECO:0008006" key="3">
    <source>
        <dbReference type="Google" id="ProtNLM"/>
    </source>
</evidence>
<proteinExistence type="predicted"/>
<evidence type="ECO:0000313" key="2">
    <source>
        <dbReference type="Proteomes" id="UP000257032"/>
    </source>
</evidence>
<dbReference type="Gene3D" id="3.30.2220.30">
    <property type="match status" value="1"/>
</dbReference>
<evidence type="ECO:0000313" key="1">
    <source>
        <dbReference type="EMBL" id="RDY70324.1"/>
    </source>
</evidence>
<dbReference type="Pfam" id="PF08890">
    <property type="entry name" value="Phage_TAC_5"/>
    <property type="match status" value="1"/>
</dbReference>
<protein>
    <recommendedName>
        <fullName evidence="3">XkdN-like protein</fullName>
    </recommendedName>
</protein>
<dbReference type="Proteomes" id="UP000257032">
    <property type="component" value="Unassembled WGS sequence"/>
</dbReference>
<organism evidence="1 2">
    <name type="scientific">Halobacillus trueperi</name>
    <dbReference type="NCBI Taxonomy" id="156205"/>
    <lineage>
        <taxon>Bacteria</taxon>
        <taxon>Bacillati</taxon>
        <taxon>Bacillota</taxon>
        <taxon>Bacilli</taxon>
        <taxon>Bacillales</taxon>
        <taxon>Bacillaceae</taxon>
        <taxon>Halobacillus</taxon>
    </lineage>
</organism>
<dbReference type="AlphaFoldDB" id="A0A3D8VLP3"/>
<comment type="caution">
    <text evidence="1">The sequence shown here is derived from an EMBL/GenBank/DDBJ whole genome shotgun (WGS) entry which is preliminary data.</text>
</comment>
<dbReference type="EMBL" id="QTLC01000048">
    <property type="protein sequence ID" value="RDY70324.1"/>
    <property type="molecule type" value="Genomic_DNA"/>
</dbReference>
<dbReference type="InterPro" id="IPR014986">
    <property type="entry name" value="XkdN-like"/>
</dbReference>
<accession>A0A3D8VLP3</accession>
<name>A0A3D8VLP3_9BACI</name>
<dbReference type="InterPro" id="IPR038559">
    <property type="entry name" value="XkdN-like_sf"/>
</dbReference>
<gene>
    <name evidence="1" type="ORF">DXT76_13725</name>
</gene>
<reference evidence="1 2" key="1">
    <citation type="submission" date="2018-08" db="EMBL/GenBank/DDBJ databases">
        <title>Genome sequence of strict halophilic Halobacillus trueperi SS1 isolated from Lunsu, a salty water body of North West Himalayas.</title>
        <authorList>
            <person name="Gupta S."/>
            <person name="Sharma P."/>
            <person name="Dev K."/>
            <person name="Baumler D."/>
            <person name="Sourirajan A."/>
        </authorList>
    </citation>
    <scope>NUCLEOTIDE SEQUENCE [LARGE SCALE GENOMIC DNA]</scope>
    <source>
        <strain evidence="1 2">SS1</strain>
    </source>
</reference>